<protein>
    <submittedName>
        <fullName evidence="2">DUF5689 domain-containing protein</fullName>
    </submittedName>
</protein>
<keyword evidence="3" id="KW-1185">Reference proteome</keyword>
<evidence type="ECO:0000259" key="1">
    <source>
        <dbReference type="Pfam" id="PF18942"/>
    </source>
</evidence>
<dbReference type="EMBL" id="CP104205">
    <property type="protein sequence ID" value="UWX54771.1"/>
    <property type="molecule type" value="Genomic_DNA"/>
</dbReference>
<name>A0ABY5Y7E9_9FLAO</name>
<feature type="domain" description="DUF5689" evidence="1">
    <location>
        <begin position="27"/>
        <end position="118"/>
    </location>
</feature>
<accession>A0ABY5Y7E9</accession>
<dbReference type="InterPro" id="IPR043744">
    <property type="entry name" value="DUF5689"/>
</dbReference>
<organism evidence="2 3">
    <name type="scientific">Maribacter litopenaei</name>
    <dbReference type="NCBI Taxonomy" id="2976127"/>
    <lineage>
        <taxon>Bacteria</taxon>
        <taxon>Pseudomonadati</taxon>
        <taxon>Bacteroidota</taxon>
        <taxon>Flavobacteriia</taxon>
        <taxon>Flavobacteriales</taxon>
        <taxon>Flavobacteriaceae</taxon>
        <taxon>Maribacter</taxon>
    </lineage>
</organism>
<dbReference type="Pfam" id="PF18942">
    <property type="entry name" value="DUF5689"/>
    <property type="match status" value="1"/>
</dbReference>
<dbReference type="Proteomes" id="UP001059209">
    <property type="component" value="Chromosome"/>
</dbReference>
<evidence type="ECO:0000313" key="3">
    <source>
        <dbReference type="Proteomes" id="UP001059209"/>
    </source>
</evidence>
<proteinExistence type="predicted"/>
<reference evidence="2" key="1">
    <citation type="submission" date="2022-09" db="EMBL/GenBank/DDBJ databases">
        <title>Maribacter litopenaei sp. nov., isolated from the intestinal tract of the Pacific White Shrimp, Litopenaeus vannamei.</title>
        <authorList>
            <person name="Kim S.Y."/>
            <person name="Hwang C.Y."/>
        </authorList>
    </citation>
    <scope>NUCLEOTIDE SEQUENCE</scope>
    <source>
        <strain evidence="2">HL-LV01</strain>
    </source>
</reference>
<sequence length="143" mass="16325">MVCMFFACVKNKDFEELEPACESNLVANISIQELKEYYQGETLQIQEDLILEGYVISSDTENNFFSVLYFQNTPSNPTDGLQIEIDMRDSHLFFEVGNKILIKLKGLYLGRSEISIKLVEYLPPLGMYPLGDCRTTKSLSMSL</sequence>
<evidence type="ECO:0000313" key="2">
    <source>
        <dbReference type="EMBL" id="UWX54771.1"/>
    </source>
</evidence>
<gene>
    <name evidence="2" type="ORF">NYZ99_18500</name>
</gene>